<evidence type="ECO:0000313" key="2">
    <source>
        <dbReference type="EMBL" id="ORX50651.1"/>
    </source>
</evidence>
<dbReference type="AlphaFoldDB" id="A0A1Y1V9L9"/>
<reference evidence="2 3" key="1">
    <citation type="submission" date="2016-08" db="EMBL/GenBank/DDBJ databases">
        <title>Genomes of anaerobic fungi encode conserved fungal cellulosomes for biomass hydrolysis.</title>
        <authorList>
            <consortium name="DOE Joint Genome Institute"/>
            <person name="Haitjema C.H."/>
            <person name="Gilmore S.P."/>
            <person name="Henske J.K."/>
            <person name="Solomon K.V."/>
            <person name="De Groot R."/>
            <person name="Kuo A."/>
            <person name="Mondo S.J."/>
            <person name="Salamov A.A."/>
            <person name="Labutti K."/>
            <person name="Zhao Z."/>
            <person name="Chiniquy J."/>
            <person name="Barry K."/>
            <person name="Brewer H.M."/>
            <person name="Purvine S.O."/>
            <person name="Wright A.T."/>
            <person name="Boxma B."/>
            <person name="Van Alen T."/>
            <person name="Hackstein J.H."/>
            <person name="Baker S.E."/>
            <person name="Grigoriev I.V."/>
            <person name="O'Malley M.A."/>
        </authorList>
    </citation>
    <scope>NUCLEOTIDE SEQUENCE [LARGE SCALE GENOMIC DNA]</scope>
    <source>
        <strain evidence="3">finn</strain>
    </source>
</reference>
<proteinExistence type="predicted"/>
<dbReference type="OrthoDB" id="10366503at2759"/>
<keyword evidence="3" id="KW-1185">Reference proteome</keyword>
<reference evidence="2 3" key="2">
    <citation type="submission" date="2016-08" db="EMBL/GenBank/DDBJ databases">
        <title>Pervasive Adenine N6-methylation of Active Genes in Fungi.</title>
        <authorList>
            <consortium name="DOE Joint Genome Institute"/>
            <person name="Mondo S.J."/>
            <person name="Dannebaum R.O."/>
            <person name="Kuo R.C."/>
            <person name="Labutti K."/>
            <person name="Haridas S."/>
            <person name="Kuo A."/>
            <person name="Salamov A."/>
            <person name="Ahrendt S.R."/>
            <person name="Lipzen A."/>
            <person name="Sullivan W."/>
            <person name="Andreopoulos W.B."/>
            <person name="Clum A."/>
            <person name="Lindquist E."/>
            <person name="Daum C."/>
            <person name="Ramamoorthy G.K."/>
            <person name="Gryganskyi A."/>
            <person name="Culley D."/>
            <person name="Magnuson J.K."/>
            <person name="James T.Y."/>
            <person name="O'Malley M.A."/>
            <person name="Stajich J.E."/>
            <person name="Spatafora J.W."/>
            <person name="Visel A."/>
            <person name="Grigoriev I.V."/>
        </authorList>
    </citation>
    <scope>NUCLEOTIDE SEQUENCE [LARGE SCALE GENOMIC DNA]</scope>
    <source>
        <strain evidence="3">finn</strain>
    </source>
</reference>
<organism evidence="2 3">
    <name type="scientific">Piromyces finnis</name>
    <dbReference type="NCBI Taxonomy" id="1754191"/>
    <lineage>
        <taxon>Eukaryota</taxon>
        <taxon>Fungi</taxon>
        <taxon>Fungi incertae sedis</taxon>
        <taxon>Chytridiomycota</taxon>
        <taxon>Chytridiomycota incertae sedis</taxon>
        <taxon>Neocallimastigomycetes</taxon>
        <taxon>Neocallimastigales</taxon>
        <taxon>Neocallimastigaceae</taxon>
        <taxon>Piromyces</taxon>
    </lineage>
</organism>
<dbReference type="EMBL" id="MCFH01000020">
    <property type="protein sequence ID" value="ORX50651.1"/>
    <property type="molecule type" value="Genomic_DNA"/>
</dbReference>
<evidence type="ECO:0000313" key="3">
    <source>
        <dbReference type="Proteomes" id="UP000193719"/>
    </source>
</evidence>
<dbReference type="STRING" id="1754191.A0A1Y1V9L9"/>
<evidence type="ECO:0000256" key="1">
    <source>
        <dbReference type="SAM" id="MobiDB-lite"/>
    </source>
</evidence>
<feature type="region of interest" description="Disordered" evidence="1">
    <location>
        <begin position="95"/>
        <end position="133"/>
    </location>
</feature>
<gene>
    <name evidence="2" type="ORF">BCR36DRAFT_289469</name>
</gene>
<comment type="caution">
    <text evidence="2">The sequence shown here is derived from an EMBL/GenBank/DDBJ whole genome shotgun (WGS) entry which is preliminary data.</text>
</comment>
<protein>
    <submittedName>
        <fullName evidence="2">Uncharacterized protein</fullName>
    </submittedName>
</protein>
<accession>A0A1Y1V9L9</accession>
<sequence length="163" mass="18311">MFNSNQAQQQHIQQLYQSKQQLPQQNFQTVQTQNAQNFGNPALSNMNNILQQQFMSNMQNIQSLQPTMQSMGVNPVALGMSMNNLHYPGNMQQQIQNKVGNNPSQTQSIRPLQNNNLSSPQLKNQNIPFNTSETSPVVANAGLQNSSTPQYTPEQIKQLINVN</sequence>
<name>A0A1Y1V9L9_9FUNG</name>
<dbReference type="Proteomes" id="UP000193719">
    <property type="component" value="Unassembled WGS sequence"/>
</dbReference>